<dbReference type="GO" id="GO:0008080">
    <property type="term" value="F:N-acetyltransferase activity"/>
    <property type="evidence" value="ECO:0007669"/>
    <property type="project" value="TreeGrafter"/>
</dbReference>
<dbReference type="OrthoDB" id="9805924at2"/>
<dbReference type="Gene3D" id="3.40.630.30">
    <property type="match status" value="1"/>
</dbReference>
<feature type="domain" description="N-acetyltransferase" evidence="4">
    <location>
        <begin position="12"/>
        <end position="171"/>
    </location>
</feature>
<comment type="caution">
    <text evidence="5">The sequence shown here is derived from an EMBL/GenBank/DDBJ whole genome shotgun (WGS) entry which is preliminary data.</text>
</comment>
<keyword evidence="2 5" id="KW-0808">Transferase</keyword>
<keyword evidence="3" id="KW-0012">Acyltransferase</keyword>
<dbReference type="PANTHER" id="PTHR10545">
    <property type="entry name" value="DIAMINE N-ACETYLTRANSFERASE"/>
    <property type="match status" value="1"/>
</dbReference>
<organism evidence="5 6">
    <name type="scientific">Nakamurella flava</name>
    <dbReference type="NCBI Taxonomy" id="2576308"/>
    <lineage>
        <taxon>Bacteria</taxon>
        <taxon>Bacillati</taxon>
        <taxon>Actinomycetota</taxon>
        <taxon>Actinomycetes</taxon>
        <taxon>Nakamurellales</taxon>
        <taxon>Nakamurellaceae</taxon>
        <taxon>Nakamurella</taxon>
    </lineage>
</organism>
<gene>
    <name evidence="5" type="ORF">FDO65_07865</name>
</gene>
<evidence type="ECO:0000256" key="1">
    <source>
        <dbReference type="ARBA" id="ARBA00008694"/>
    </source>
</evidence>
<dbReference type="RefSeq" id="WP_137448785.1">
    <property type="nucleotide sequence ID" value="NZ_SZZH01000001.1"/>
</dbReference>
<dbReference type="Proteomes" id="UP000306985">
    <property type="component" value="Unassembled WGS sequence"/>
</dbReference>
<name>A0A4U6QM59_9ACTN</name>
<dbReference type="AlphaFoldDB" id="A0A4U6QM59"/>
<evidence type="ECO:0000256" key="2">
    <source>
        <dbReference type="ARBA" id="ARBA00022679"/>
    </source>
</evidence>
<dbReference type="PROSITE" id="PS51186">
    <property type="entry name" value="GNAT"/>
    <property type="match status" value="1"/>
</dbReference>
<dbReference type="FunFam" id="3.40.630.30:FF:000064">
    <property type="entry name" value="GNAT family acetyltransferase"/>
    <property type="match status" value="1"/>
</dbReference>
<dbReference type="CDD" id="cd04301">
    <property type="entry name" value="NAT_SF"/>
    <property type="match status" value="1"/>
</dbReference>
<dbReference type="EMBL" id="SZZH01000001">
    <property type="protein sequence ID" value="TKV61481.1"/>
    <property type="molecule type" value="Genomic_DNA"/>
</dbReference>
<accession>A0A4U6QM59</accession>
<evidence type="ECO:0000259" key="4">
    <source>
        <dbReference type="PROSITE" id="PS51186"/>
    </source>
</evidence>
<proteinExistence type="inferred from homology"/>
<reference evidence="5 6" key="1">
    <citation type="submission" date="2019-05" db="EMBL/GenBank/DDBJ databases">
        <title>Nakamurella sp. N5BH11, whole genome shotgun sequence.</title>
        <authorList>
            <person name="Tuo L."/>
        </authorList>
    </citation>
    <scope>NUCLEOTIDE SEQUENCE [LARGE SCALE GENOMIC DNA]</scope>
    <source>
        <strain evidence="5 6">N5BH11</strain>
    </source>
</reference>
<evidence type="ECO:0000313" key="6">
    <source>
        <dbReference type="Proteomes" id="UP000306985"/>
    </source>
</evidence>
<dbReference type="Pfam" id="PF00583">
    <property type="entry name" value="Acetyltransf_1"/>
    <property type="match status" value="1"/>
</dbReference>
<dbReference type="InterPro" id="IPR016181">
    <property type="entry name" value="Acyl_CoA_acyltransferase"/>
</dbReference>
<evidence type="ECO:0000256" key="3">
    <source>
        <dbReference type="ARBA" id="ARBA00023315"/>
    </source>
</evidence>
<dbReference type="InterPro" id="IPR000182">
    <property type="entry name" value="GNAT_dom"/>
</dbReference>
<sequence>MSGTPAPTTDRAVISAIQPDDVEAVVEMVYELAEYEKARSSCHLTAEQLRDALFGPAPALFGTVARTGPGAPVAGFALWFLNYSTWEGVHGIHLEDLYVRPGTRGSGLGKALLTELARIAVERGYARVEWAVLDWNTPAIDFYRSLGAEPMDGWTTFRLSGSALRAAASGRTAAGTG</sequence>
<comment type="similarity">
    <text evidence="1">Belongs to the acetyltransferase family.</text>
</comment>
<dbReference type="PANTHER" id="PTHR10545:SF29">
    <property type="entry name" value="GH14572P-RELATED"/>
    <property type="match status" value="1"/>
</dbReference>
<dbReference type="InterPro" id="IPR051016">
    <property type="entry name" value="Diverse_Substrate_AcTransf"/>
</dbReference>
<keyword evidence="6" id="KW-1185">Reference proteome</keyword>
<dbReference type="SUPFAM" id="SSF55729">
    <property type="entry name" value="Acyl-CoA N-acyltransferases (Nat)"/>
    <property type="match status" value="1"/>
</dbReference>
<protein>
    <submittedName>
        <fullName evidence="5">GNAT family N-acetyltransferase</fullName>
    </submittedName>
</protein>
<evidence type="ECO:0000313" key="5">
    <source>
        <dbReference type="EMBL" id="TKV61481.1"/>
    </source>
</evidence>